<reference evidence="5 6" key="1">
    <citation type="journal article" date="2016" name="Environ. Microbiol.">
        <title>Genomic resolution of a cold subsurface aquifer community provides metabolic insights for novel microbes adapted to high CO concentrations.</title>
        <authorList>
            <person name="Probst A.J."/>
            <person name="Castelle C.J."/>
            <person name="Singh A."/>
            <person name="Brown C.T."/>
            <person name="Anantharaman K."/>
            <person name="Sharon I."/>
            <person name="Hug L.A."/>
            <person name="Burstein D."/>
            <person name="Emerson J.B."/>
            <person name="Thomas B.C."/>
            <person name="Banfield J.F."/>
        </authorList>
    </citation>
    <scope>NUCLEOTIDE SEQUENCE [LARGE SCALE GENOMIC DNA]</scope>
    <source>
        <strain evidence="5">CG2_30_33_16</strain>
    </source>
</reference>
<dbReference type="GO" id="GO:1990904">
    <property type="term" value="C:ribonucleoprotein complex"/>
    <property type="evidence" value="ECO:0007669"/>
    <property type="project" value="UniProtKB-KW"/>
</dbReference>
<dbReference type="InterPro" id="IPR012678">
    <property type="entry name" value="Ribosomal_uL23/eL15/eS24_sf"/>
</dbReference>
<organism evidence="5 6">
    <name type="scientific">Candidatus Roizmanbacteria bacterium CG2_30_33_16</name>
    <dbReference type="NCBI Taxonomy" id="1805340"/>
    <lineage>
        <taxon>Bacteria</taxon>
        <taxon>Candidatus Roizmaniibacteriota</taxon>
    </lineage>
</organism>
<comment type="subunit">
    <text evidence="4">Part of the 50S ribosomal subunit. Contacts protein L29, and trigger factor when it is bound to the ribosome.</text>
</comment>
<accession>A0A1J5HNF5</accession>
<dbReference type="Pfam" id="PF00276">
    <property type="entry name" value="Ribosomal_L23"/>
    <property type="match status" value="1"/>
</dbReference>
<dbReference type="PANTHER" id="PTHR12059">
    <property type="entry name" value="RIBOSOMAL PROTEIN L23-RELATED"/>
    <property type="match status" value="1"/>
</dbReference>
<dbReference type="AlphaFoldDB" id="A0A1J5HNF5"/>
<dbReference type="NCBIfam" id="NF004363">
    <property type="entry name" value="PRK05738.2-4"/>
    <property type="match status" value="1"/>
</dbReference>
<dbReference type="GO" id="GO:0006412">
    <property type="term" value="P:translation"/>
    <property type="evidence" value="ECO:0007669"/>
    <property type="project" value="UniProtKB-UniRule"/>
</dbReference>
<dbReference type="SUPFAM" id="SSF54189">
    <property type="entry name" value="Ribosomal proteins S24e, L23 and L15e"/>
    <property type="match status" value="1"/>
</dbReference>
<dbReference type="GO" id="GO:0003735">
    <property type="term" value="F:structural constituent of ribosome"/>
    <property type="evidence" value="ECO:0007669"/>
    <property type="project" value="InterPro"/>
</dbReference>
<keyword evidence="4" id="KW-0699">rRNA-binding</keyword>
<evidence type="ECO:0000256" key="1">
    <source>
        <dbReference type="ARBA" id="ARBA00006700"/>
    </source>
</evidence>
<evidence type="ECO:0000256" key="3">
    <source>
        <dbReference type="ARBA" id="ARBA00023274"/>
    </source>
</evidence>
<dbReference type="InterPro" id="IPR012677">
    <property type="entry name" value="Nucleotide-bd_a/b_plait_sf"/>
</dbReference>
<evidence type="ECO:0000313" key="5">
    <source>
        <dbReference type="EMBL" id="OIP83330.1"/>
    </source>
</evidence>
<dbReference type="PANTHER" id="PTHR12059:SF5">
    <property type="entry name" value="LARGE RIBOSOMAL SUBUNIT PROTEIN UL23M"/>
    <property type="match status" value="1"/>
</dbReference>
<keyword evidence="4" id="KW-0694">RNA-binding</keyword>
<dbReference type="Gene3D" id="3.30.70.330">
    <property type="match status" value="1"/>
</dbReference>
<name>A0A1J5HNF5_9BACT</name>
<comment type="caution">
    <text evidence="5">The sequence shown here is derived from an EMBL/GenBank/DDBJ whole genome shotgun (WGS) entry which is preliminary data.</text>
</comment>
<evidence type="ECO:0000256" key="2">
    <source>
        <dbReference type="ARBA" id="ARBA00022980"/>
    </source>
</evidence>
<evidence type="ECO:0000313" key="6">
    <source>
        <dbReference type="Proteomes" id="UP000183758"/>
    </source>
</evidence>
<dbReference type="InterPro" id="IPR013025">
    <property type="entry name" value="Ribosomal_uL23-like"/>
</dbReference>
<comment type="function">
    <text evidence="4">One of the early assembly proteins it binds 23S rRNA. One of the proteins that surrounds the polypeptide exit tunnel on the outside of the ribosome. Forms the main docking site for trigger factor binding to the ribosome.</text>
</comment>
<dbReference type="EMBL" id="MNZM01000089">
    <property type="protein sequence ID" value="OIP83330.1"/>
    <property type="molecule type" value="Genomic_DNA"/>
</dbReference>
<sequence>MKLSDVIIKPLITEKATGKAQIEVYTFVIHNQAGKAQIKTVLESIYKVKVKSVNITNRHGKTRRVGKYRLVKTLPNKKIAYVTLKSGQIDIFPKA</sequence>
<dbReference type="HAMAP" id="MF_01369_B">
    <property type="entry name" value="Ribosomal_uL23_B"/>
    <property type="match status" value="1"/>
</dbReference>
<keyword evidence="2 4" id="KW-0689">Ribosomal protein</keyword>
<protein>
    <recommendedName>
        <fullName evidence="4">Large ribosomal subunit protein uL23</fullName>
    </recommendedName>
</protein>
<dbReference type="GO" id="GO:0005840">
    <property type="term" value="C:ribosome"/>
    <property type="evidence" value="ECO:0007669"/>
    <property type="project" value="UniProtKB-KW"/>
</dbReference>
<proteinExistence type="inferred from homology"/>
<dbReference type="Proteomes" id="UP000183758">
    <property type="component" value="Unassembled WGS sequence"/>
</dbReference>
<gene>
    <name evidence="4" type="primary">rplW</name>
    <name evidence="5" type="ORF">AUK04_03545</name>
</gene>
<comment type="similarity">
    <text evidence="1 4">Belongs to the universal ribosomal protein uL23 family.</text>
</comment>
<evidence type="ECO:0000256" key="4">
    <source>
        <dbReference type="HAMAP-Rule" id="MF_01369"/>
    </source>
</evidence>
<keyword evidence="3 4" id="KW-0687">Ribonucleoprotein</keyword>
<dbReference type="GO" id="GO:0019843">
    <property type="term" value="F:rRNA binding"/>
    <property type="evidence" value="ECO:0007669"/>
    <property type="project" value="UniProtKB-UniRule"/>
</dbReference>